<evidence type="ECO:0000313" key="3">
    <source>
        <dbReference type="EMBL" id="KAK1942401.1"/>
    </source>
</evidence>
<dbReference type="EMBL" id="JASMQC010000009">
    <property type="protein sequence ID" value="KAK1942401.1"/>
    <property type="molecule type" value="Genomic_DNA"/>
</dbReference>
<name>A0AAD9GQ36_9STRA</name>
<feature type="region of interest" description="Disordered" evidence="1">
    <location>
        <begin position="76"/>
        <end position="258"/>
    </location>
</feature>
<dbReference type="AlphaFoldDB" id="A0AAD9GQ36"/>
<dbReference type="Proteomes" id="UP001259832">
    <property type="component" value="Unassembled WGS sequence"/>
</dbReference>
<feature type="compositionally biased region" description="Polar residues" evidence="1">
    <location>
        <begin position="135"/>
        <end position="152"/>
    </location>
</feature>
<protein>
    <submittedName>
        <fullName evidence="3">Uncharacterized protein</fullName>
    </submittedName>
</protein>
<gene>
    <name evidence="3" type="ORF">P3T76_005900</name>
</gene>
<comment type="caution">
    <text evidence="3">The sequence shown here is derived from an EMBL/GenBank/DDBJ whole genome shotgun (WGS) entry which is preliminary data.</text>
</comment>
<feature type="transmembrane region" description="Helical" evidence="2">
    <location>
        <begin position="37"/>
        <end position="53"/>
    </location>
</feature>
<keyword evidence="2" id="KW-1133">Transmembrane helix</keyword>
<keyword evidence="2" id="KW-0472">Membrane</keyword>
<evidence type="ECO:0000256" key="2">
    <source>
        <dbReference type="SAM" id="Phobius"/>
    </source>
</evidence>
<proteinExistence type="predicted"/>
<feature type="compositionally biased region" description="Low complexity" evidence="1">
    <location>
        <begin position="179"/>
        <end position="201"/>
    </location>
</feature>
<evidence type="ECO:0000313" key="4">
    <source>
        <dbReference type="Proteomes" id="UP001259832"/>
    </source>
</evidence>
<accession>A0AAD9GQ36</accession>
<evidence type="ECO:0000256" key="1">
    <source>
        <dbReference type="SAM" id="MobiDB-lite"/>
    </source>
</evidence>
<keyword evidence="4" id="KW-1185">Reference proteome</keyword>
<reference evidence="3" key="1">
    <citation type="submission" date="2023-08" db="EMBL/GenBank/DDBJ databases">
        <title>Reference Genome Resource for the Citrus Pathogen Phytophthora citrophthora.</title>
        <authorList>
            <person name="Moller H."/>
            <person name="Coetzee B."/>
            <person name="Rose L.J."/>
            <person name="Van Niekerk J.M."/>
        </authorList>
    </citation>
    <scope>NUCLEOTIDE SEQUENCE</scope>
    <source>
        <strain evidence="3">STE-U-9442</strain>
    </source>
</reference>
<keyword evidence="2" id="KW-0812">Transmembrane</keyword>
<feature type="compositionally biased region" description="Acidic residues" evidence="1">
    <location>
        <begin position="82"/>
        <end position="92"/>
    </location>
</feature>
<organism evidence="3 4">
    <name type="scientific">Phytophthora citrophthora</name>
    <dbReference type="NCBI Taxonomy" id="4793"/>
    <lineage>
        <taxon>Eukaryota</taxon>
        <taxon>Sar</taxon>
        <taxon>Stramenopiles</taxon>
        <taxon>Oomycota</taxon>
        <taxon>Peronosporomycetes</taxon>
        <taxon>Peronosporales</taxon>
        <taxon>Peronosporaceae</taxon>
        <taxon>Phytophthora</taxon>
    </lineage>
</organism>
<sequence length="287" mass="31613">MGVRLMCVAGAVVVALLLLLTAAIVRLAVLLVQLVTLRYTLAVGAVALACWLVDSRRRRYAKGFYSCSRVPHTTLQTIEETTQPEEAEEETQEQERVPETSVVAPVTPEAMPVQAKKVSAPPSETESEDDDSEIGASSSSNKMPANSHSIHSMSLMDVRTRSNTTDGELQRRQATRPRSSSAVGDSRSSRTSSKSKVSHGSNADVMEKKRRVPRRRADTSMTSSSKQNERSRRATFTSKQDAYAASSRSNSERVEDALRSDGYWIGDFRVQRRVVSRRSHANSPKAN</sequence>